<protein>
    <submittedName>
        <fullName evidence="3">Pyrrolysine biosynthesis protein PylD</fullName>
    </submittedName>
</protein>
<dbReference type="Gene3D" id="3.40.50.12150">
    <property type="match status" value="1"/>
</dbReference>
<dbReference type="InterPro" id="IPR048757">
    <property type="entry name" value="PylD_N"/>
</dbReference>
<dbReference type="Pfam" id="PF02826">
    <property type="entry name" value="2-Hacid_dh_C"/>
    <property type="match status" value="1"/>
</dbReference>
<dbReference type="SUPFAM" id="SSF51735">
    <property type="entry name" value="NAD(P)-binding Rossmann-fold domains"/>
    <property type="match status" value="1"/>
</dbReference>
<dbReference type="InterPro" id="IPR023914">
    <property type="entry name" value="Pyrrolys_PylD"/>
</dbReference>
<feature type="domain" description="Pyrrolysine biosynthesis protein PylD N-terminal" evidence="2">
    <location>
        <begin position="12"/>
        <end position="114"/>
    </location>
</feature>
<evidence type="ECO:0000259" key="2">
    <source>
        <dbReference type="Pfam" id="PF21455"/>
    </source>
</evidence>
<dbReference type="InterPro" id="IPR006140">
    <property type="entry name" value="D-isomer_DH_NAD-bd"/>
</dbReference>
<dbReference type="Gene3D" id="3.40.50.720">
    <property type="entry name" value="NAD(P)-binding Rossmann-like Domain"/>
    <property type="match status" value="1"/>
</dbReference>
<accession>A0A840UMS6</accession>
<dbReference type="RefSeq" id="WP_183863378.1">
    <property type="nucleotide sequence ID" value="NZ_JACHFH010000054.1"/>
</dbReference>
<dbReference type="GO" id="GO:0051287">
    <property type="term" value="F:NAD binding"/>
    <property type="evidence" value="ECO:0007669"/>
    <property type="project" value="InterPro"/>
</dbReference>
<dbReference type="Pfam" id="PF21455">
    <property type="entry name" value="PylD_N"/>
    <property type="match status" value="1"/>
</dbReference>
<keyword evidence="4" id="KW-1185">Reference proteome</keyword>
<comment type="caution">
    <text evidence="3">The sequence shown here is derived from an EMBL/GenBank/DDBJ whole genome shotgun (WGS) entry which is preliminary data.</text>
</comment>
<name>A0A840UMS6_9FIRM</name>
<feature type="domain" description="D-isomer specific 2-hydroxyacid dehydrogenase NAD-binding" evidence="1">
    <location>
        <begin position="117"/>
        <end position="209"/>
    </location>
</feature>
<evidence type="ECO:0000313" key="4">
    <source>
        <dbReference type="Proteomes" id="UP000559117"/>
    </source>
</evidence>
<sequence length="275" mass="29867">MTRLRYDDIFHISEQLTKYDSDLRRIIDMGLNELGAAAAGANLTELQKYIKGECVGIVPITSGEGIINSFSQTIKSIIDFTGLTSFITNATDVAGIAEAVERKATMLFIADDATCKLLHLKKSIIADNSECTSRGFATALKNKIKNSDKKKITILGAGPVGQMAAKNLKADDIEIIIYDIDKEKMDTAANNLGIGTAKSLQEALDKSNFYFEATTSINTIKENDIKADTFIAAPGVPLGIDETVIKKHADRIITDTLEIGVITMVFTILEKLSII</sequence>
<reference evidence="3 4" key="1">
    <citation type="submission" date="2020-08" db="EMBL/GenBank/DDBJ databases">
        <title>Genomic Encyclopedia of Type Strains, Phase IV (KMG-IV): sequencing the most valuable type-strain genomes for metagenomic binning, comparative biology and taxonomic classification.</title>
        <authorList>
            <person name="Goeker M."/>
        </authorList>
    </citation>
    <scope>NUCLEOTIDE SEQUENCE [LARGE SCALE GENOMIC DNA]</scope>
    <source>
        <strain evidence="3 4">DSM 24661</strain>
    </source>
</reference>
<dbReference type="NCBIfam" id="TIGR03911">
    <property type="entry name" value="pyrrolys_PylD"/>
    <property type="match status" value="1"/>
</dbReference>
<dbReference type="InterPro" id="IPR036291">
    <property type="entry name" value="NAD(P)-bd_dom_sf"/>
</dbReference>
<evidence type="ECO:0000259" key="1">
    <source>
        <dbReference type="Pfam" id="PF02826"/>
    </source>
</evidence>
<proteinExistence type="predicted"/>
<evidence type="ECO:0000313" key="3">
    <source>
        <dbReference type="EMBL" id="MBB5337510.1"/>
    </source>
</evidence>
<dbReference type="EMBL" id="JACHFH010000054">
    <property type="protein sequence ID" value="MBB5337510.1"/>
    <property type="molecule type" value="Genomic_DNA"/>
</dbReference>
<gene>
    <name evidence="3" type="ORF">HNR32_002672</name>
</gene>
<organism evidence="3 4">
    <name type="scientific">Pectinatus brassicae</name>
    <dbReference type="NCBI Taxonomy" id="862415"/>
    <lineage>
        <taxon>Bacteria</taxon>
        <taxon>Bacillati</taxon>
        <taxon>Bacillota</taxon>
        <taxon>Negativicutes</taxon>
        <taxon>Selenomonadales</taxon>
        <taxon>Selenomonadaceae</taxon>
        <taxon>Pectinatus</taxon>
    </lineage>
</organism>
<dbReference type="AlphaFoldDB" id="A0A840UMS6"/>
<dbReference type="Proteomes" id="UP000559117">
    <property type="component" value="Unassembled WGS sequence"/>
</dbReference>